<dbReference type="InterPro" id="IPR002734">
    <property type="entry name" value="RibDG_C"/>
</dbReference>
<comment type="caution">
    <text evidence="2">The sequence shown here is derived from an EMBL/GenBank/DDBJ whole genome shotgun (WGS) entry which is preliminary data.</text>
</comment>
<dbReference type="GO" id="GO:0009231">
    <property type="term" value="P:riboflavin biosynthetic process"/>
    <property type="evidence" value="ECO:0007669"/>
    <property type="project" value="InterPro"/>
</dbReference>
<dbReference type="PANTHER" id="PTHR38011:SF11">
    <property type="entry name" value="2,5-DIAMINO-6-RIBOSYLAMINO-4(3H)-PYRIMIDINONE 5'-PHOSPHATE REDUCTASE"/>
    <property type="match status" value="1"/>
</dbReference>
<protein>
    <submittedName>
        <fullName evidence="2">Dihydrofolate reductase</fullName>
    </submittedName>
</protein>
<evidence type="ECO:0000313" key="3">
    <source>
        <dbReference type="Proteomes" id="UP000309133"/>
    </source>
</evidence>
<reference evidence="2 3" key="1">
    <citation type="submission" date="2019-04" db="EMBL/GenBank/DDBJ databases">
        <authorList>
            <person name="Jiang L."/>
        </authorList>
    </citation>
    <scope>NUCLEOTIDE SEQUENCE [LARGE SCALE GENOMIC DNA]</scope>
    <source>
        <strain evidence="2 3">YIM 131853</strain>
    </source>
</reference>
<dbReference type="PANTHER" id="PTHR38011">
    <property type="entry name" value="DIHYDROFOLATE REDUCTASE FAMILY PROTEIN (AFU_ORTHOLOGUE AFUA_8G06820)"/>
    <property type="match status" value="1"/>
</dbReference>
<dbReference type="Gene3D" id="3.40.430.10">
    <property type="entry name" value="Dihydrofolate Reductase, subunit A"/>
    <property type="match status" value="1"/>
</dbReference>
<dbReference type="Proteomes" id="UP000309133">
    <property type="component" value="Unassembled WGS sequence"/>
</dbReference>
<keyword evidence="3" id="KW-1185">Reference proteome</keyword>
<dbReference type="OrthoDB" id="195113at2"/>
<dbReference type="InterPro" id="IPR024072">
    <property type="entry name" value="DHFR-like_dom_sf"/>
</dbReference>
<dbReference type="AlphaFoldDB" id="A0A4S4FLC4"/>
<feature type="domain" description="Bacterial bifunctional deaminase-reductase C-terminal" evidence="1">
    <location>
        <begin position="3"/>
        <end position="179"/>
    </location>
</feature>
<evidence type="ECO:0000313" key="2">
    <source>
        <dbReference type="EMBL" id="THG30998.1"/>
    </source>
</evidence>
<organism evidence="2 3">
    <name type="scientific">Naasia lichenicola</name>
    <dbReference type="NCBI Taxonomy" id="2565933"/>
    <lineage>
        <taxon>Bacteria</taxon>
        <taxon>Bacillati</taxon>
        <taxon>Actinomycetota</taxon>
        <taxon>Actinomycetes</taxon>
        <taxon>Micrococcales</taxon>
        <taxon>Microbacteriaceae</taxon>
        <taxon>Naasia</taxon>
    </lineage>
</organism>
<sequence>MRSLVYFVATSADGYIAEPDGRFDRFPVQGDHIDALIAEFPEMLPGSARTALRIDGAGRFDTVLEGRATHQVGLDAGIADAYPHLRHLVFSSTLDAVDPAVELVRDDPLALVRDLKRADGADIWLCGGGRLAATLLPEIDEIVLKVNPVLFGEGIPLLGGTRPVDLELIGVRPFEPGVVWQSYRIRR</sequence>
<dbReference type="InterPro" id="IPR050765">
    <property type="entry name" value="Riboflavin_Biosynth_HTPR"/>
</dbReference>
<gene>
    <name evidence="2" type="ORF">E6C64_10355</name>
</gene>
<dbReference type="SUPFAM" id="SSF53597">
    <property type="entry name" value="Dihydrofolate reductase-like"/>
    <property type="match status" value="1"/>
</dbReference>
<dbReference type="Pfam" id="PF01872">
    <property type="entry name" value="RibD_C"/>
    <property type="match status" value="1"/>
</dbReference>
<dbReference type="EMBL" id="SSSM01000004">
    <property type="protein sequence ID" value="THG30998.1"/>
    <property type="molecule type" value="Genomic_DNA"/>
</dbReference>
<evidence type="ECO:0000259" key="1">
    <source>
        <dbReference type="Pfam" id="PF01872"/>
    </source>
</evidence>
<dbReference type="RefSeq" id="WP_136427407.1">
    <property type="nucleotide sequence ID" value="NZ_SSSM01000004.1"/>
</dbReference>
<dbReference type="GO" id="GO:0008703">
    <property type="term" value="F:5-amino-6-(5-phosphoribosylamino)uracil reductase activity"/>
    <property type="evidence" value="ECO:0007669"/>
    <property type="project" value="InterPro"/>
</dbReference>
<proteinExistence type="predicted"/>
<name>A0A4S4FLC4_9MICO</name>
<accession>A0A4S4FLC4</accession>